<feature type="compositionally biased region" description="Low complexity" evidence="3">
    <location>
        <begin position="468"/>
        <end position="515"/>
    </location>
</feature>
<proteinExistence type="predicted"/>
<keyword evidence="1 2" id="KW-0694">RNA-binding</keyword>
<feature type="compositionally biased region" description="Pro residues" evidence="3">
    <location>
        <begin position="57"/>
        <end position="69"/>
    </location>
</feature>
<dbReference type="CDD" id="cd12619">
    <property type="entry name" value="RRM2_PUB1"/>
    <property type="match status" value="1"/>
</dbReference>
<feature type="compositionally biased region" description="Polar residues" evidence="3">
    <location>
        <begin position="571"/>
        <end position="581"/>
    </location>
</feature>
<dbReference type="EMBL" id="JADGIZ020000095">
    <property type="protein sequence ID" value="KAL2911635.1"/>
    <property type="molecule type" value="Genomic_DNA"/>
</dbReference>
<gene>
    <name evidence="5" type="primary">PUB1</name>
    <name evidence="5" type="ORF">HK105_208899</name>
</gene>
<dbReference type="SUPFAM" id="SSF54928">
    <property type="entry name" value="RNA-binding domain, RBD"/>
    <property type="match status" value="2"/>
</dbReference>
<feature type="region of interest" description="Disordered" evidence="3">
    <location>
        <begin position="1"/>
        <end position="83"/>
    </location>
</feature>
<dbReference type="SMART" id="SM00360">
    <property type="entry name" value="RRM"/>
    <property type="match status" value="3"/>
</dbReference>
<dbReference type="Pfam" id="PF00076">
    <property type="entry name" value="RRM_1"/>
    <property type="match status" value="3"/>
</dbReference>
<feature type="compositionally biased region" description="Pro residues" evidence="3">
    <location>
        <begin position="11"/>
        <end position="21"/>
    </location>
</feature>
<feature type="compositionally biased region" description="Low complexity" evidence="3">
    <location>
        <begin position="70"/>
        <end position="83"/>
    </location>
</feature>
<dbReference type="Gene3D" id="3.30.70.330">
    <property type="match status" value="3"/>
</dbReference>
<feature type="domain" description="RRM" evidence="4">
    <location>
        <begin position="101"/>
        <end position="181"/>
    </location>
</feature>
<feature type="compositionally biased region" description="Low complexity" evidence="3">
    <location>
        <begin position="544"/>
        <end position="568"/>
    </location>
</feature>
<dbReference type="InterPro" id="IPR003954">
    <property type="entry name" value="RRM_euk-type"/>
</dbReference>
<dbReference type="InterPro" id="IPR035979">
    <property type="entry name" value="RBD_domain_sf"/>
</dbReference>
<dbReference type="Proteomes" id="UP001527925">
    <property type="component" value="Unassembled WGS sequence"/>
</dbReference>
<evidence type="ECO:0000256" key="2">
    <source>
        <dbReference type="PROSITE-ProRule" id="PRU00176"/>
    </source>
</evidence>
<feature type="region of interest" description="Disordered" evidence="3">
    <location>
        <begin position="468"/>
        <end position="581"/>
    </location>
</feature>
<accession>A0ABR4MWK2</accession>
<feature type="compositionally biased region" description="Low complexity" evidence="3">
    <location>
        <begin position="1"/>
        <end position="10"/>
    </location>
</feature>
<dbReference type="InterPro" id="IPR000504">
    <property type="entry name" value="RRM_dom"/>
</dbReference>
<evidence type="ECO:0000256" key="3">
    <source>
        <dbReference type="SAM" id="MobiDB-lite"/>
    </source>
</evidence>
<organism evidence="5 6">
    <name type="scientific">Polyrhizophydium stewartii</name>
    <dbReference type="NCBI Taxonomy" id="2732419"/>
    <lineage>
        <taxon>Eukaryota</taxon>
        <taxon>Fungi</taxon>
        <taxon>Fungi incertae sedis</taxon>
        <taxon>Chytridiomycota</taxon>
        <taxon>Chytridiomycota incertae sedis</taxon>
        <taxon>Chytridiomycetes</taxon>
        <taxon>Rhizophydiales</taxon>
        <taxon>Rhizophydiales incertae sedis</taxon>
        <taxon>Polyrhizophydium</taxon>
    </lineage>
</organism>
<evidence type="ECO:0000256" key="1">
    <source>
        <dbReference type="ARBA" id="ARBA00022884"/>
    </source>
</evidence>
<evidence type="ECO:0000259" key="4">
    <source>
        <dbReference type="PROSITE" id="PS50102"/>
    </source>
</evidence>
<evidence type="ECO:0000313" key="5">
    <source>
        <dbReference type="EMBL" id="KAL2911635.1"/>
    </source>
</evidence>
<dbReference type="SMART" id="SM00361">
    <property type="entry name" value="RRM_1"/>
    <property type="match status" value="2"/>
</dbReference>
<reference evidence="5 6" key="1">
    <citation type="submission" date="2023-09" db="EMBL/GenBank/DDBJ databases">
        <title>Pangenome analysis of Batrachochytrium dendrobatidis and related Chytrids.</title>
        <authorList>
            <person name="Yacoub M.N."/>
            <person name="Stajich J.E."/>
            <person name="James T.Y."/>
        </authorList>
    </citation>
    <scope>NUCLEOTIDE SEQUENCE [LARGE SCALE GENOMIC DNA]</scope>
    <source>
        <strain evidence="5 6">JEL0888</strain>
    </source>
</reference>
<dbReference type="PANTHER" id="PTHR47640:SF5">
    <property type="entry name" value="RRM DOMAIN-CONTAINING PROTEIN"/>
    <property type="match status" value="1"/>
</dbReference>
<keyword evidence="6" id="KW-1185">Reference proteome</keyword>
<protein>
    <submittedName>
        <fullName evidence="5">E3 ubiquitin-protein ligase pub1</fullName>
    </submittedName>
</protein>
<feature type="compositionally biased region" description="Basic residues" evidence="3">
    <location>
        <begin position="529"/>
        <end position="543"/>
    </location>
</feature>
<dbReference type="PROSITE" id="PS50102">
    <property type="entry name" value="RRM"/>
    <property type="match status" value="3"/>
</dbReference>
<comment type="caution">
    <text evidence="5">The sequence shown here is derived from an EMBL/GenBank/DDBJ whole genome shotgun (WGS) entry which is preliminary data.</text>
</comment>
<feature type="compositionally biased region" description="Low complexity" evidence="3">
    <location>
        <begin position="22"/>
        <end position="56"/>
    </location>
</feature>
<name>A0ABR4MWK2_9FUNG</name>
<dbReference type="InterPro" id="IPR050825">
    <property type="entry name" value="RBM42_RBP45_47-like"/>
</dbReference>
<evidence type="ECO:0000313" key="6">
    <source>
        <dbReference type="Proteomes" id="UP001527925"/>
    </source>
</evidence>
<feature type="domain" description="RRM" evidence="4">
    <location>
        <begin position="194"/>
        <end position="272"/>
    </location>
</feature>
<sequence length="581" mass="62105">MSSSGPSAALPGPPQQPPPQQQPSQAPAPSQPQPHASQQPPQQQPPQQQHQHQQQPPQAPQAPQGPPPLGTAGAPAASAGSHHASPTLSLFLQQAANPNSRKLYVGNLDFRVTEAMLHQLFSPLGDIAAVKIVHERSTRTPQTTKYGFVEYQDHRSAEQAIQQLAGFKMFSNELRINWAIPSSQPHKNEIVNHHHIFVGDLGPGVTDQILAKAFSQFGTLSDARVMWDHTTGKSRGYGFVAFRERKDAERAISEMNGEWLGNRPIRCNWANQKSQPEHSTTHTLTYEAVAAESSPFNTTVYVGNLAPGTSQQQIARLFQPFGYISELRMQGEKGYAFVKLDSHQNAAMAIVTLNGTVVNSRSLKCSWGRERAQDSTSSTSGMGGGAGSSGFYTSAPAPPFTYTVPYGYFSTVGHGFAQPGGNVAMHSVPSGTDALSIVPGITASHSHTPFWSGQTQQLSMPQHFVPQDSAIPQQSQQSQQAPGQGQGQGQIMSPSLPHSGSHSAPASSTLSSAVSFGGKVIHGPMPTLHGHHGQHGHHGHHTQLGHQGPVGSIPQQQVPGQVVHGSPQHPSPRQSKPPVSQ</sequence>
<dbReference type="InterPro" id="IPR012677">
    <property type="entry name" value="Nucleotide-bd_a/b_plait_sf"/>
</dbReference>
<feature type="domain" description="RRM" evidence="4">
    <location>
        <begin position="298"/>
        <end position="370"/>
    </location>
</feature>
<dbReference type="PANTHER" id="PTHR47640">
    <property type="entry name" value="TRNA SELENOCYSTEINE 1-ASSOCIATED PROTEIN 1-RELATED-RELATED"/>
    <property type="match status" value="1"/>
</dbReference>